<dbReference type="RefSeq" id="WP_093249179.1">
    <property type="nucleotide sequence ID" value="NZ_FNGP01000001.1"/>
</dbReference>
<dbReference type="GO" id="GO:0016616">
    <property type="term" value="F:oxidoreductase activity, acting on the CH-OH group of donors, NAD or NADP as acceptor"/>
    <property type="evidence" value="ECO:0007669"/>
    <property type="project" value="TreeGrafter"/>
</dbReference>
<dbReference type="Proteomes" id="UP000199475">
    <property type="component" value="Unassembled WGS sequence"/>
</dbReference>
<dbReference type="FunFam" id="3.40.50.720:FF:000240">
    <property type="entry name" value="SDR family oxidoreductase"/>
    <property type="match status" value="1"/>
</dbReference>
<evidence type="ECO:0000313" key="4">
    <source>
        <dbReference type="Proteomes" id="UP000199475"/>
    </source>
</evidence>
<dbReference type="PANTHER" id="PTHR42760">
    <property type="entry name" value="SHORT-CHAIN DEHYDROGENASES/REDUCTASES FAMILY MEMBER"/>
    <property type="match status" value="1"/>
</dbReference>
<dbReference type="STRING" id="686624.SAMN04488242_0873"/>
<dbReference type="SUPFAM" id="SSF51735">
    <property type="entry name" value="NAD(P)-binding Rossmann-fold domains"/>
    <property type="match status" value="1"/>
</dbReference>
<dbReference type="InterPro" id="IPR020904">
    <property type="entry name" value="Sc_DH/Rdtase_CS"/>
</dbReference>
<proteinExistence type="inferred from homology"/>
<dbReference type="OrthoDB" id="5290708at2"/>
<dbReference type="InterPro" id="IPR036291">
    <property type="entry name" value="NAD(P)-bd_dom_sf"/>
</dbReference>
<reference evidence="3 4" key="1">
    <citation type="submission" date="2016-10" db="EMBL/GenBank/DDBJ databases">
        <authorList>
            <person name="de Groot N.N."/>
        </authorList>
    </citation>
    <scope>NUCLEOTIDE SEQUENCE [LARGE SCALE GENOMIC DNA]</scope>
    <source>
        <strain evidence="3 4">CGMCC 1.9159</strain>
    </source>
</reference>
<protein>
    <submittedName>
        <fullName evidence="3">NAD(P)-dependent dehydrogenase, short-chain alcohol dehydrogenase family</fullName>
    </submittedName>
</protein>
<dbReference type="InterPro" id="IPR002347">
    <property type="entry name" value="SDR_fam"/>
</dbReference>
<dbReference type="AlphaFoldDB" id="A0A1G9IDR1"/>
<dbReference type="EMBL" id="FNGP01000001">
    <property type="protein sequence ID" value="SDL23175.1"/>
    <property type="molecule type" value="Genomic_DNA"/>
</dbReference>
<dbReference type="Gene3D" id="3.40.50.720">
    <property type="entry name" value="NAD(P)-binding Rossmann-like Domain"/>
    <property type="match status" value="1"/>
</dbReference>
<name>A0A1G9IDR1_9ACTN</name>
<evidence type="ECO:0000313" key="3">
    <source>
        <dbReference type="EMBL" id="SDL23175.1"/>
    </source>
</evidence>
<dbReference type="PRINTS" id="PR00081">
    <property type="entry name" value="GDHRDH"/>
</dbReference>
<dbReference type="PANTHER" id="PTHR42760:SF115">
    <property type="entry name" value="3-OXOACYL-[ACYL-CARRIER-PROTEIN] REDUCTASE FABG"/>
    <property type="match status" value="1"/>
</dbReference>
<evidence type="ECO:0000256" key="1">
    <source>
        <dbReference type="ARBA" id="ARBA00006484"/>
    </source>
</evidence>
<dbReference type="PROSITE" id="PS00061">
    <property type="entry name" value="ADH_SHORT"/>
    <property type="match status" value="1"/>
</dbReference>
<organism evidence="3 4">
    <name type="scientific">Tessaracoccus oleiagri</name>
    <dbReference type="NCBI Taxonomy" id="686624"/>
    <lineage>
        <taxon>Bacteria</taxon>
        <taxon>Bacillati</taxon>
        <taxon>Actinomycetota</taxon>
        <taxon>Actinomycetes</taxon>
        <taxon>Propionibacteriales</taxon>
        <taxon>Propionibacteriaceae</taxon>
        <taxon>Tessaracoccus</taxon>
    </lineage>
</organism>
<dbReference type="GO" id="GO:0005975">
    <property type="term" value="P:carbohydrate metabolic process"/>
    <property type="evidence" value="ECO:0007669"/>
    <property type="project" value="UniProtKB-ARBA"/>
</dbReference>
<evidence type="ECO:0000256" key="2">
    <source>
        <dbReference type="ARBA" id="ARBA00023002"/>
    </source>
</evidence>
<accession>A0A1G9IDR1</accession>
<dbReference type="NCBIfam" id="NF005559">
    <property type="entry name" value="PRK07231.1"/>
    <property type="match status" value="1"/>
</dbReference>
<keyword evidence="4" id="KW-1185">Reference proteome</keyword>
<sequence length="251" mass="26630">MSVAIDLSGRVAVVTGAAQGIGEAIAVALGEAGATVVIADLNDDLGKQTAERLGGAFRHLDVTDSASVRECVESVVDEFGGIHIWVNNAGIDINAPAEEMTDEQFTKVVDINLNGVFYCCREAGKHMLERGSGVIVNIASMSGIVSNHPQPQCAYNSSKAAVIMLTKSLAGEWGRRGVRVNSVSPGYTNTAILEQVAALQPEWTKLWFDETPMGRPAEVSEVADLVRFLASDHSTFMTGSNVVVDGGYTSW</sequence>
<keyword evidence="2" id="KW-0560">Oxidoreductase</keyword>
<dbReference type="PRINTS" id="PR00080">
    <property type="entry name" value="SDRFAMILY"/>
</dbReference>
<gene>
    <name evidence="3" type="ORF">SAMN04488242_0873</name>
</gene>
<dbReference type="Pfam" id="PF13561">
    <property type="entry name" value="adh_short_C2"/>
    <property type="match status" value="1"/>
</dbReference>
<comment type="similarity">
    <text evidence="1">Belongs to the short-chain dehydrogenases/reductases (SDR) family.</text>
</comment>